<keyword evidence="1" id="KW-0812">Transmembrane</keyword>
<keyword evidence="1" id="KW-0472">Membrane</keyword>
<proteinExistence type="predicted"/>
<keyword evidence="3" id="KW-1185">Reference proteome</keyword>
<dbReference type="Proteomes" id="UP000237662">
    <property type="component" value="Unassembled WGS sequence"/>
</dbReference>
<name>A0A2S6IAH4_9BACT</name>
<protein>
    <submittedName>
        <fullName evidence="2">Uncharacterized protein</fullName>
    </submittedName>
</protein>
<sequence>MMLVLGYFNFYALTPFWLGLMAGQLIVLVLVATMYYYRNRRH</sequence>
<comment type="caution">
    <text evidence="2">The sequence shown here is derived from an EMBL/GenBank/DDBJ whole genome shotgun (WGS) entry which is preliminary data.</text>
</comment>
<feature type="transmembrane region" description="Helical" evidence="1">
    <location>
        <begin position="16"/>
        <end position="37"/>
    </location>
</feature>
<evidence type="ECO:0000256" key="1">
    <source>
        <dbReference type="SAM" id="Phobius"/>
    </source>
</evidence>
<keyword evidence="1" id="KW-1133">Transmembrane helix</keyword>
<reference evidence="2 3" key="1">
    <citation type="submission" date="2018-02" db="EMBL/GenBank/DDBJ databases">
        <title>Genomic Encyclopedia of Archaeal and Bacterial Type Strains, Phase II (KMG-II): from individual species to whole genera.</title>
        <authorList>
            <person name="Goeker M."/>
        </authorList>
    </citation>
    <scope>NUCLEOTIDE SEQUENCE [LARGE SCALE GENOMIC DNA]</scope>
    <source>
        <strain evidence="2 3">DSM 29526</strain>
    </source>
</reference>
<dbReference type="AlphaFoldDB" id="A0A2S6IAH4"/>
<accession>A0A2S6IAH4</accession>
<evidence type="ECO:0000313" key="2">
    <source>
        <dbReference type="EMBL" id="PPK88507.1"/>
    </source>
</evidence>
<gene>
    <name evidence="2" type="ORF">CLV84_1475</name>
</gene>
<dbReference type="EMBL" id="PTJC01000005">
    <property type="protein sequence ID" value="PPK88507.1"/>
    <property type="molecule type" value="Genomic_DNA"/>
</dbReference>
<evidence type="ECO:0000313" key="3">
    <source>
        <dbReference type="Proteomes" id="UP000237662"/>
    </source>
</evidence>
<organism evidence="2 3">
    <name type="scientific">Neolewinella xylanilytica</name>
    <dbReference type="NCBI Taxonomy" id="1514080"/>
    <lineage>
        <taxon>Bacteria</taxon>
        <taxon>Pseudomonadati</taxon>
        <taxon>Bacteroidota</taxon>
        <taxon>Saprospiria</taxon>
        <taxon>Saprospirales</taxon>
        <taxon>Lewinellaceae</taxon>
        <taxon>Neolewinella</taxon>
    </lineage>
</organism>